<evidence type="ECO:0000313" key="2">
    <source>
        <dbReference type="EMBL" id="KOY62830.1"/>
    </source>
</evidence>
<dbReference type="AlphaFoldDB" id="A0A5B0WH24"/>
<proteinExistence type="predicted"/>
<dbReference type="Proteomes" id="UP000037727">
    <property type="component" value="Unassembled WGS sequence"/>
</dbReference>
<accession>A0A5B0WH24</accession>
<dbReference type="Proteomes" id="UP000322184">
    <property type="component" value="Unassembled WGS sequence"/>
</dbReference>
<evidence type="ECO:0000313" key="4">
    <source>
        <dbReference type="Proteomes" id="UP000322184"/>
    </source>
</evidence>
<comment type="caution">
    <text evidence="1">The sequence shown here is derived from an EMBL/GenBank/DDBJ whole genome shotgun (WGS) entry which is preliminary data.</text>
</comment>
<keyword evidence="3" id="KW-1185">Reference proteome</keyword>
<organism evidence="1 4">
    <name type="scientific">Photorhabdus heterorhabditis</name>
    <dbReference type="NCBI Taxonomy" id="880156"/>
    <lineage>
        <taxon>Bacteria</taxon>
        <taxon>Pseudomonadati</taxon>
        <taxon>Pseudomonadota</taxon>
        <taxon>Gammaproteobacteria</taxon>
        <taxon>Enterobacterales</taxon>
        <taxon>Morganellaceae</taxon>
        <taxon>Photorhabdus</taxon>
    </lineage>
</organism>
<reference evidence="1 4" key="2">
    <citation type="submission" date="2019-09" db="EMBL/GenBank/DDBJ databases">
        <title>Whole genome sequence of Photorhabdus heterorhabditis strain ETL (Enterobacteriales: Enterobacteriaceae) a bacterial symbiont of Heterorhabditis zealandica strain ETL (Rhabditida: Heterorhabditidae).</title>
        <authorList>
            <person name="Lulamba T.E."/>
            <person name="Serepa-Dlamini M.H."/>
        </authorList>
    </citation>
    <scope>NUCLEOTIDE SEQUENCE [LARGE SCALE GENOMIC DNA]</scope>
    <source>
        <strain evidence="1 4">ETL</strain>
    </source>
</reference>
<dbReference type="EMBL" id="VTUW01000026">
    <property type="protein sequence ID" value="KAA1186434.1"/>
    <property type="molecule type" value="Genomic_DNA"/>
</dbReference>
<dbReference type="OrthoDB" id="6606616at2"/>
<evidence type="ECO:0000313" key="3">
    <source>
        <dbReference type="Proteomes" id="UP000037727"/>
    </source>
</evidence>
<dbReference type="Pfam" id="PF19456">
    <property type="entry name" value="MobI"/>
    <property type="match status" value="1"/>
</dbReference>
<dbReference type="InterPro" id="IPR045809">
    <property type="entry name" value="MobI"/>
</dbReference>
<reference evidence="2 3" key="1">
    <citation type="submission" date="2015-09" db="EMBL/GenBank/DDBJ databases">
        <title>Draft genome sequence and assembly of Photorhabdus sp. VMG, a bacterial symbiont associated with Heterorhabditis zealandica.</title>
        <authorList>
            <person name="Naidoo S."/>
            <person name="Featherston J."/>
            <person name="Mothupi B."/>
            <person name="Gray V.M."/>
        </authorList>
    </citation>
    <scope>NUCLEOTIDE SEQUENCE [LARGE SCALE GENOMIC DNA]</scope>
    <source>
        <strain evidence="2 3">VMG</strain>
    </source>
</reference>
<sequence>MKEILIETLKTSRKETQRGIDRLVEEANAICNEYWKIFQAKNKKFLQESQGSGGKNKNLGRYAPKVTVVGDGKKQTITWNDYAPRLKGVPCLRMSLRVSTTKRGAYSISCFPKHKDWEWLLIKEFEGRLSPLRETLECLHAHNVTLARKIRKYS</sequence>
<evidence type="ECO:0000313" key="1">
    <source>
        <dbReference type="EMBL" id="KAA1186434.1"/>
    </source>
</evidence>
<protein>
    <submittedName>
        <fullName evidence="1">Plasmid transfer protein</fullName>
    </submittedName>
</protein>
<dbReference type="EMBL" id="LJCS01000011">
    <property type="protein sequence ID" value="KOY62830.1"/>
    <property type="molecule type" value="Genomic_DNA"/>
</dbReference>
<name>A0A5B0WH24_9GAMM</name>
<gene>
    <name evidence="2" type="ORF">AM629_06340</name>
    <name evidence="1" type="ORF">F0L16_13965</name>
</gene>
<dbReference type="RefSeq" id="WP_054477217.1">
    <property type="nucleotide sequence ID" value="NZ_CAWMRL010000011.1"/>
</dbReference>